<name>A0A5S6Q2R2_TRIMR</name>
<organism evidence="1 2">
    <name type="scientific">Trichuris muris</name>
    <name type="common">Mouse whipworm</name>
    <dbReference type="NCBI Taxonomy" id="70415"/>
    <lineage>
        <taxon>Eukaryota</taxon>
        <taxon>Metazoa</taxon>
        <taxon>Ecdysozoa</taxon>
        <taxon>Nematoda</taxon>
        <taxon>Enoplea</taxon>
        <taxon>Dorylaimia</taxon>
        <taxon>Trichinellida</taxon>
        <taxon>Trichuridae</taxon>
        <taxon>Trichuris</taxon>
    </lineage>
</organism>
<evidence type="ECO:0000313" key="2">
    <source>
        <dbReference type="WBParaSite" id="TMUE_0000001449.1"/>
    </source>
</evidence>
<sequence length="143" mass="15981">MGDKDCRKVSAVKNGRIMQTRMQRHSLKAGTSHHETDNSKAKVNRAARRATAYKNSVCETGIHACCLVTCEVACFSVYDKARAKTLPVSVHCTPWKWIESFRKSNAFSMSGLRQCGLTNVVTYNWTSFYCMATVAPPMTPPQK</sequence>
<dbReference type="Proteomes" id="UP000046395">
    <property type="component" value="Unassembled WGS sequence"/>
</dbReference>
<reference evidence="2" key="1">
    <citation type="submission" date="2019-12" db="UniProtKB">
        <authorList>
            <consortium name="WormBaseParasite"/>
        </authorList>
    </citation>
    <scope>IDENTIFICATION</scope>
</reference>
<evidence type="ECO:0000313" key="1">
    <source>
        <dbReference type="Proteomes" id="UP000046395"/>
    </source>
</evidence>
<protein>
    <submittedName>
        <fullName evidence="2">Uncharacterized protein</fullName>
    </submittedName>
</protein>
<dbReference type="WBParaSite" id="TMUE_0000001449.1">
    <property type="protein sequence ID" value="TMUE_0000001449.1"/>
    <property type="gene ID" value="WBGene00297343"/>
</dbReference>
<proteinExistence type="predicted"/>
<keyword evidence="1" id="KW-1185">Reference proteome</keyword>
<accession>A0A5S6Q2R2</accession>
<dbReference type="AlphaFoldDB" id="A0A5S6Q2R2"/>